<protein>
    <submittedName>
        <fullName evidence="1">Uncharacterized protein</fullName>
    </submittedName>
</protein>
<dbReference type="HOGENOM" id="CLU_2996672_0_0_1"/>
<dbReference type="Proteomes" id="UP000005446">
    <property type="component" value="Unassembled WGS sequence"/>
</dbReference>
<gene>
    <name evidence="1" type="ORF">M7I_7143</name>
</gene>
<dbReference type="AlphaFoldDB" id="H0EWH7"/>
<dbReference type="InParanoid" id="H0EWH7"/>
<sequence>MAEYRKFLQDNFPDSTRYIQYPGNLIDQVMMFQAENPGYYFYEKKLGDDAEESSKTI</sequence>
<comment type="caution">
    <text evidence="1">The sequence shown here is derived from an EMBL/GenBank/DDBJ whole genome shotgun (WGS) entry which is preliminary data.</text>
</comment>
<dbReference type="EMBL" id="AGUE01000209">
    <property type="protein sequence ID" value="EHK97132.1"/>
    <property type="molecule type" value="Genomic_DNA"/>
</dbReference>
<keyword evidence="2" id="KW-1185">Reference proteome</keyword>
<evidence type="ECO:0000313" key="1">
    <source>
        <dbReference type="EMBL" id="EHK97132.1"/>
    </source>
</evidence>
<proteinExistence type="predicted"/>
<name>H0EWH7_GLAL7</name>
<evidence type="ECO:0000313" key="2">
    <source>
        <dbReference type="Proteomes" id="UP000005446"/>
    </source>
</evidence>
<dbReference type="OrthoDB" id="10367899at2759"/>
<accession>H0EWH7</accession>
<organism evidence="1 2">
    <name type="scientific">Glarea lozoyensis (strain ATCC 74030 / MF5533)</name>
    <dbReference type="NCBI Taxonomy" id="1104152"/>
    <lineage>
        <taxon>Eukaryota</taxon>
        <taxon>Fungi</taxon>
        <taxon>Dikarya</taxon>
        <taxon>Ascomycota</taxon>
        <taxon>Pezizomycotina</taxon>
        <taxon>Leotiomycetes</taxon>
        <taxon>Helotiales</taxon>
        <taxon>Helotiaceae</taxon>
        <taxon>Glarea</taxon>
    </lineage>
</organism>
<reference evidence="1 2" key="1">
    <citation type="journal article" date="2012" name="Eukaryot. Cell">
        <title>Genome sequence of the fungus Glarea lozoyensis: the first genome sequence of a species from the Helotiaceae family.</title>
        <authorList>
            <person name="Youssar L."/>
            <person name="Gruening B.A."/>
            <person name="Erxleben A."/>
            <person name="Guenther S."/>
            <person name="Huettel W."/>
        </authorList>
    </citation>
    <scope>NUCLEOTIDE SEQUENCE [LARGE SCALE GENOMIC DNA]</scope>
    <source>
        <strain evidence="2">ATCC 74030 / MF5533</strain>
    </source>
</reference>